<dbReference type="PANTHER" id="PTHR46796:SF6">
    <property type="entry name" value="ARAC SUBFAMILY"/>
    <property type="match status" value="1"/>
</dbReference>
<dbReference type="InterPro" id="IPR009057">
    <property type="entry name" value="Homeodomain-like_sf"/>
</dbReference>
<dbReference type="InterPro" id="IPR018060">
    <property type="entry name" value="HTH_AraC"/>
</dbReference>
<evidence type="ECO:0000256" key="1">
    <source>
        <dbReference type="ARBA" id="ARBA00023015"/>
    </source>
</evidence>
<feature type="domain" description="HTH araC/xylS-type" evidence="4">
    <location>
        <begin position="213"/>
        <end position="313"/>
    </location>
</feature>
<dbReference type="PANTHER" id="PTHR46796">
    <property type="entry name" value="HTH-TYPE TRANSCRIPTIONAL ACTIVATOR RHAS-RELATED"/>
    <property type="match status" value="1"/>
</dbReference>
<evidence type="ECO:0000313" key="5">
    <source>
        <dbReference type="EMBL" id="GJD43429.1"/>
    </source>
</evidence>
<accession>A0ABQ4QFC5</accession>
<evidence type="ECO:0000256" key="2">
    <source>
        <dbReference type="ARBA" id="ARBA00023125"/>
    </source>
</evidence>
<dbReference type="Gene3D" id="1.10.10.60">
    <property type="entry name" value="Homeodomain-like"/>
    <property type="match status" value="1"/>
</dbReference>
<keyword evidence="1" id="KW-0805">Transcription regulation</keyword>
<proteinExistence type="predicted"/>
<gene>
    <name evidence="5" type="primary">rhaS_2</name>
    <name evidence="5" type="ORF">AFCDBAGC_1281</name>
</gene>
<evidence type="ECO:0000313" key="6">
    <source>
        <dbReference type="Proteomes" id="UP001055117"/>
    </source>
</evidence>
<dbReference type="Proteomes" id="UP001055117">
    <property type="component" value="Unassembled WGS sequence"/>
</dbReference>
<dbReference type="Pfam" id="PF14525">
    <property type="entry name" value="AraC_binding_2"/>
    <property type="match status" value="1"/>
</dbReference>
<evidence type="ECO:0000256" key="3">
    <source>
        <dbReference type="ARBA" id="ARBA00023163"/>
    </source>
</evidence>
<dbReference type="RefSeq" id="WP_238271416.1">
    <property type="nucleotide sequence ID" value="NZ_BPQG01000013.1"/>
</dbReference>
<protein>
    <submittedName>
        <fullName evidence="5">HTH-type transcriptional activator RhaS</fullName>
    </submittedName>
</protein>
<dbReference type="SUPFAM" id="SSF46689">
    <property type="entry name" value="Homeodomain-like"/>
    <property type="match status" value="1"/>
</dbReference>
<dbReference type="InterPro" id="IPR035418">
    <property type="entry name" value="AraC-bd_2"/>
</dbReference>
<keyword evidence="6" id="KW-1185">Reference proteome</keyword>
<dbReference type="Pfam" id="PF12833">
    <property type="entry name" value="HTH_18"/>
    <property type="match status" value="1"/>
</dbReference>
<dbReference type="PROSITE" id="PS01124">
    <property type="entry name" value="HTH_ARAC_FAMILY_2"/>
    <property type="match status" value="1"/>
</dbReference>
<organism evidence="5 6">
    <name type="scientific">Methylobacterium cerastii</name>
    <dbReference type="NCBI Taxonomy" id="932741"/>
    <lineage>
        <taxon>Bacteria</taxon>
        <taxon>Pseudomonadati</taxon>
        <taxon>Pseudomonadota</taxon>
        <taxon>Alphaproteobacteria</taxon>
        <taxon>Hyphomicrobiales</taxon>
        <taxon>Methylobacteriaceae</taxon>
        <taxon>Methylobacterium</taxon>
    </lineage>
</organism>
<dbReference type="SMART" id="SM00342">
    <property type="entry name" value="HTH_ARAC"/>
    <property type="match status" value="1"/>
</dbReference>
<keyword evidence="2" id="KW-0238">DNA-binding</keyword>
<reference evidence="5 6" key="1">
    <citation type="journal article" date="2021" name="Front. Microbiol.">
        <title>Comprehensive Comparative Genomics and Phenotyping of Methylobacterium Species.</title>
        <authorList>
            <person name="Alessa O."/>
            <person name="Ogura Y."/>
            <person name="Fujitani Y."/>
            <person name="Takami H."/>
            <person name="Hayashi T."/>
            <person name="Sahin N."/>
            <person name="Tani A."/>
        </authorList>
    </citation>
    <scope>NUCLEOTIDE SEQUENCE [LARGE SCALE GENOMIC DNA]</scope>
    <source>
        <strain evidence="5 6">DSM 23679</strain>
    </source>
</reference>
<keyword evidence="3" id="KW-0804">Transcription</keyword>
<name>A0ABQ4QFC5_9HYPH</name>
<sequence>MTERPRVKTLRQSTAEVESKRAYEFWRDTALAMSGVSSAGAEERRSFAASRLVAVTAHSTLLHTEGPRVDVERTARHVRQDGRDTITIALVLRGTQYFEQGTRGGRLAPGDISVTDSGRPFLIGAYEDYEEIRLSTTRAAFRAHVGEPEAYAGRLFGHGPLNALFATYLRSYAALVPGMTEAEAGIAVEGTLHLFRGLVGAPTGDVTADALRSLATVHIERSLHDPGFGPDALQRALCVSRSRLYAAFADGEGVAAAIRDARLDRAHRQLSAPAHASDSIATIMYRCGFTDGSGFSKAFRRRFGTAPRDLRTSIT</sequence>
<dbReference type="EMBL" id="BPQG01000013">
    <property type="protein sequence ID" value="GJD43429.1"/>
    <property type="molecule type" value="Genomic_DNA"/>
</dbReference>
<evidence type="ECO:0000259" key="4">
    <source>
        <dbReference type="PROSITE" id="PS01124"/>
    </source>
</evidence>
<dbReference type="InterPro" id="IPR050204">
    <property type="entry name" value="AraC_XylS_family_regulators"/>
</dbReference>
<comment type="caution">
    <text evidence="5">The sequence shown here is derived from an EMBL/GenBank/DDBJ whole genome shotgun (WGS) entry which is preliminary data.</text>
</comment>